<name>A0A7W9JAT3_9ACTN</name>
<dbReference type="RefSeq" id="WP_184799056.1">
    <property type="nucleotide sequence ID" value="NZ_JACHMY010000001.1"/>
</dbReference>
<dbReference type="Pfam" id="PF01471">
    <property type="entry name" value="PG_binding_1"/>
    <property type="match status" value="1"/>
</dbReference>
<accession>A0A7W9JAT3</accession>
<feature type="chain" id="PRO_5038349137" evidence="1">
    <location>
        <begin position="23"/>
        <end position="255"/>
    </location>
</feature>
<dbReference type="InterPro" id="IPR002477">
    <property type="entry name" value="Peptidoglycan-bd-like"/>
</dbReference>
<dbReference type="InterPro" id="IPR013230">
    <property type="entry name" value="Peptidase_M15A_C"/>
</dbReference>
<dbReference type="InterPro" id="IPR009045">
    <property type="entry name" value="Zn_M74/Hedgehog-like"/>
</dbReference>
<evidence type="ECO:0000313" key="4">
    <source>
        <dbReference type="EMBL" id="MBB5838347.1"/>
    </source>
</evidence>
<dbReference type="InterPro" id="IPR036365">
    <property type="entry name" value="PGBD-like_sf"/>
</dbReference>
<dbReference type="Gene3D" id="1.10.101.10">
    <property type="entry name" value="PGBD-like superfamily/PGBD"/>
    <property type="match status" value="1"/>
</dbReference>
<protein>
    <submittedName>
        <fullName evidence="4">Zinc D-Ala-D-Ala carboxypeptidase</fullName>
        <ecNumber evidence="4">3.4.17.14</ecNumber>
    </submittedName>
</protein>
<gene>
    <name evidence="4" type="ORF">HDA39_005081</name>
</gene>
<dbReference type="Pfam" id="PF08291">
    <property type="entry name" value="Peptidase_M15_3"/>
    <property type="match status" value="1"/>
</dbReference>
<comment type="caution">
    <text evidence="4">The sequence shown here is derived from an EMBL/GenBank/DDBJ whole genome shotgun (WGS) entry which is preliminary data.</text>
</comment>
<dbReference type="Proteomes" id="UP000549971">
    <property type="component" value="Unassembled WGS sequence"/>
</dbReference>
<dbReference type="InterPro" id="IPR036366">
    <property type="entry name" value="PGBDSf"/>
</dbReference>
<dbReference type="GO" id="GO:0009046">
    <property type="term" value="F:zinc D-Ala-D-Ala carboxypeptidase activity"/>
    <property type="evidence" value="ECO:0007669"/>
    <property type="project" value="UniProtKB-EC"/>
</dbReference>
<keyword evidence="5" id="KW-1185">Reference proteome</keyword>
<keyword evidence="4" id="KW-0121">Carboxypeptidase</keyword>
<organism evidence="4 5">
    <name type="scientific">Kribbella italica</name>
    <dbReference type="NCBI Taxonomy" id="1540520"/>
    <lineage>
        <taxon>Bacteria</taxon>
        <taxon>Bacillati</taxon>
        <taxon>Actinomycetota</taxon>
        <taxon>Actinomycetes</taxon>
        <taxon>Propionibacteriales</taxon>
        <taxon>Kribbellaceae</taxon>
        <taxon>Kribbella</taxon>
    </lineage>
</organism>
<dbReference type="SUPFAM" id="SSF55166">
    <property type="entry name" value="Hedgehog/DD-peptidase"/>
    <property type="match status" value="1"/>
</dbReference>
<keyword evidence="4" id="KW-0645">Protease</keyword>
<feature type="signal peptide" evidence="1">
    <location>
        <begin position="1"/>
        <end position="22"/>
    </location>
</feature>
<sequence>MSVRTFLSKPLPRILAILALFAAVAGTAVTTQVVTATKAHADGCYTWNRTLSQGASGEDVRQLQIRIAGYPGYGAHLATDGAFGPATKAALQRFQSAYGLGSDGIAAAATYTKLYSLQDDDCTPIHFTYAELDDGCGGSGYDGGPLSEAATRANALQTMWQLEAMRHALGDQPLSISSGFRSTPCNASVGGASNSQHLYGRSADLTGVHSFCKLAQQARNHGFGGILGPGYPGHNDHTHLDIRTSNFWSAPNCGI</sequence>
<keyword evidence="4" id="KW-0378">Hydrolase</keyword>
<reference evidence="4 5" key="1">
    <citation type="submission" date="2020-08" db="EMBL/GenBank/DDBJ databases">
        <title>Sequencing the genomes of 1000 actinobacteria strains.</title>
        <authorList>
            <person name="Klenk H.-P."/>
        </authorList>
    </citation>
    <scope>NUCLEOTIDE SEQUENCE [LARGE SCALE GENOMIC DNA]</scope>
    <source>
        <strain evidence="4 5">DSM 28967</strain>
    </source>
</reference>
<dbReference type="AlphaFoldDB" id="A0A7W9JAT3"/>
<proteinExistence type="predicted"/>
<dbReference type="EC" id="3.4.17.14" evidence="4"/>
<feature type="domain" description="Peptidase M15A C-terminal" evidence="3">
    <location>
        <begin position="126"/>
        <end position="241"/>
    </location>
</feature>
<dbReference type="SUPFAM" id="SSF47090">
    <property type="entry name" value="PGBD-like"/>
    <property type="match status" value="1"/>
</dbReference>
<evidence type="ECO:0000259" key="2">
    <source>
        <dbReference type="Pfam" id="PF01471"/>
    </source>
</evidence>
<dbReference type="EMBL" id="JACHMY010000001">
    <property type="protein sequence ID" value="MBB5838347.1"/>
    <property type="molecule type" value="Genomic_DNA"/>
</dbReference>
<evidence type="ECO:0000259" key="3">
    <source>
        <dbReference type="Pfam" id="PF08291"/>
    </source>
</evidence>
<dbReference type="Gene3D" id="3.30.1380.10">
    <property type="match status" value="1"/>
</dbReference>
<evidence type="ECO:0000313" key="5">
    <source>
        <dbReference type="Proteomes" id="UP000549971"/>
    </source>
</evidence>
<keyword evidence="1" id="KW-0732">Signal</keyword>
<evidence type="ECO:0000256" key="1">
    <source>
        <dbReference type="SAM" id="SignalP"/>
    </source>
</evidence>
<feature type="domain" description="Peptidoglycan binding-like" evidence="2">
    <location>
        <begin position="56"/>
        <end position="114"/>
    </location>
</feature>